<dbReference type="InterPro" id="IPR018247">
    <property type="entry name" value="EF_Hand_1_Ca_BS"/>
</dbReference>
<evidence type="ECO:0000256" key="1">
    <source>
        <dbReference type="ARBA" id="ARBA00022473"/>
    </source>
</evidence>
<dbReference type="PROSITE" id="PS00018">
    <property type="entry name" value="EF_HAND_1"/>
    <property type="match status" value="1"/>
</dbReference>
<name>A0A1E1ISJ9_LEIGU</name>
<dbReference type="InterPro" id="IPR036361">
    <property type="entry name" value="SAP_dom_sf"/>
</dbReference>
<proteinExistence type="predicted"/>
<evidence type="ECO:0000259" key="4">
    <source>
        <dbReference type="Pfam" id="PF10208"/>
    </source>
</evidence>
<keyword evidence="3" id="KW-0732">Signal</keyword>
<evidence type="ECO:0000256" key="2">
    <source>
        <dbReference type="ARBA" id="ARBA00024999"/>
    </source>
</evidence>
<feature type="chain" id="PRO_5009113749" description="ARMET C-terminal domain-containing protein" evidence="3">
    <location>
        <begin position="19"/>
        <end position="164"/>
    </location>
</feature>
<comment type="function">
    <text evidence="2">Required during the maturation of the embryonic nervous system for maintenance of neuronal and cuticular connectivity. Essential for maintenance of dopaminergic neurons and dopamine levels.</text>
</comment>
<feature type="signal peptide" evidence="3">
    <location>
        <begin position="1"/>
        <end position="18"/>
    </location>
</feature>
<feature type="domain" description="ARMET C-terminal" evidence="4">
    <location>
        <begin position="72"/>
        <end position="107"/>
    </location>
</feature>
<gene>
    <name evidence="5" type="primary">LgM4147LRVhigh.17.00630.00020</name>
    <name evidence="5" type="ORF">BN36_1717540</name>
</gene>
<reference evidence="5" key="1">
    <citation type="submission" date="2012-08" db="EMBL/GenBank/DDBJ databases">
        <title>Comparative genomics of metastatic and non-metastatic Leishmania guyanensis provides insights into polygenic factors involved in Leishmania RNA virus infection.</title>
        <authorList>
            <person name="Smith D."/>
            <person name="Hertz-Fowler C."/>
            <person name="Martin R."/>
            <person name="Dickens N."/>
            <person name="Fasel N."/>
            <person name="Falquet L."/>
            <person name="Beverley S."/>
            <person name="Zangger H."/>
            <person name="Calderon-Copete S."/>
            <person name="Mottram J."/>
            <person name="Xenarios I."/>
        </authorList>
    </citation>
    <scope>NUCLEOTIDE SEQUENCE</scope>
    <source>
        <strain evidence="5">MHOM/BR/75/M4147/SSU:IR2SAT-LUC</strain>
    </source>
</reference>
<dbReference type="Gene3D" id="1.10.720.30">
    <property type="entry name" value="SAP domain"/>
    <property type="match status" value="1"/>
</dbReference>
<organism evidence="5">
    <name type="scientific">Leishmania guyanensis</name>
    <dbReference type="NCBI Taxonomy" id="5670"/>
    <lineage>
        <taxon>Eukaryota</taxon>
        <taxon>Discoba</taxon>
        <taxon>Euglenozoa</taxon>
        <taxon>Kinetoplastea</taxon>
        <taxon>Metakinetoplastina</taxon>
        <taxon>Trypanosomatida</taxon>
        <taxon>Trypanosomatidae</taxon>
        <taxon>Leishmaniinae</taxon>
        <taxon>Leishmania</taxon>
        <taxon>Leishmania guyanensis species complex</taxon>
    </lineage>
</organism>
<sequence length="164" mass="18521">MPALRHLFFLFCVFAVVAVTLVARASLLVEVPPEQTFLLQRRHIGSRDENALRAITRGLPSSSTPNATLDHFKSLSSKELSKMIRDRDRDCSGCVERRDLVQRAYEIQQLPTMDERLAWQLTVSDRRLTTMSARLDNIAFVTGALSNTHCNVSNSTVYCNLPEL</sequence>
<protein>
    <recommendedName>
        <fullName evidence="4">ARMET C-terminal domain-containing protein</fullName>
    </recommendedName>
</protein>
<accession>A0A1E1ISJ9</accession>
<dbReference type="AlphaFoldDB" id="A0A1E1ISJ9"/>
<evidence type="ECO:0000256" key="3">
    <source>
        <dbReference type="SAM" id="SignalP"/>
    </source>
</evidence>
<dbReference type="EMBL" id="CALQ01000507">
    <property type="protein sequence ID" value="CCM14248.1"/>
    <property type="molecule type" value="Genomic_DNA"/>
</dbReference>
<evidence type="ECO:0000313" key="5">
    <source>
        <dbReference type="EMBL" id="CCM14248.1"/>
    </source>
</evidence>
<dbReference type="Pfam" id="PF10208">
    <property type="entry name" value="ARMET_C"/>
    <property type="match status" value="1"/>
</dbReference>
<keyword evidence="1" id="KW-0217">Developmental protein</keyword>
<dbReference type="InterPro" id="IPR019345">
    <property type="entry name" value="ARMET_C"/>
</dbReference>
<dbReference type="SUPFAM" id="SSF68906">
    <property type="entry name" value="SAP domain"/>
    <property type="match status" value="1"/>
</dbReference>